<keyword evidence="10" id="KW-1185">Reference proteome</keyword>
<dbReference type="GO" id="GO:0046983">
    <property type="term" value="F:protein dimerization activity"/>
    <property type="evidence" value="ECO:0007669"/>
    <property type="project" value="InterPro"/>
</dbReference>
<feature type="compositionally biased region" description="Basic and acidic residues" evidence="7">
    <location>
        <begin position="156"/>
        <end position="168"/>
    </location>
</feature>
<dbReference type="GO" id="GO:0030154">
    <property type="term" value="P:cell differentiation"/>
    <property type="evidence" value="ECO:0007669"/>
    <property type="project" value="UniProtKB-KW"/>
</dbReference>
<organism evidence="9 10">
    <name type="scientific">Clytia hemisphaerica</name>
    <dbReference type="NCBI Taxonomy" id="252671"/>
    <lineage>
        <taxon>Eukaryota</taxon>
        <taxon>Metazoa</taxon>
        <taxon>Cnidaria</taxon>
        <taxon>Hydrozoa</taxon>
        <taxon>Hydroidolina</taxon>
        <taxon>Leptothecata</taxon>
        <taxon>Obeliida</taxon>
        <taxon>Clytiidae</taxon>
        <taxon>Clytia</taxon>
    </lineage>
</organism>
<evidence type="ECO:0000256" key="4">
    <source>
        <dbReference type="ARBA" id="ARBA00023125"/>
    </source>
</evidence>
<sequence length="181" mass="20985">MFDNEIEEPKAQRAIANIRERQRTQALNQAFNSLRKIIPTLPSDKLSKIQTLKLAVMYIEFLSKVLECDEQNTSNQQIDFMLAQEKISYAFSVWRMEGDFYAANGGFGAAAHNKTGHYFTEHELNSCKYEFNPNFGNQLLYKPLTLKNSESERSVIKEEENERNKDDVMNIENLTAQQRYG</sequence>
<keyword evidence="4" id="KW-0238">DNA-binding</keyword>
<evidence type="ECO:0000256" key="7">
    <source>
        <dbReference type="SAM" id="MobiDB-lite"/>
    </source>
</evidence>
<keyword evidence="6" id="KW-0539">Nucleus</keyword>
<evidence type="ECO:0000259" key="8">
    <source>
        <dbReference type="PROSITE" id="PS50888"/>
    </source>
</evidence>
<keyword evidence="5" id="KW-0804">Transcription</keyword>
<reference evidence="9" key="1">
    <citation type="submission" date="2021-01" db="UniProtKB">
        <authorList>
            <consortium name="EnsemblMetazoa"/>
        </authorList>
    </citation>
    <scope>IDENTIFICATION</scope>
</reference>
<feature type="region of interest" description="Disordered" evidence="7">
    <location>
        <begin position="156"/>
        <end position="181"/>
    </location>
</feature>
<keyword evidence="1" id="KW-0217">Developmental protein</keyword>
<name>A0A7M5WLR2_9CNID</name>
<keyword evidence="2" id="KW-0221">Differentiation</keyword>
<dbReference type="OrthoDB" id="8583783at2759"/>
<keyword evidence="3" id="KW-0805">Transcription regulation</keyword>
<evidence type="ECO:0000256" key="6">
    <source>
        <dbReference type="ARBA" id="ARBA00023242"/>
    </source>
</evidence>
<dbReference type="GO" id="GO:0000981">
    <property type="term" value="F:DNA-binding transcription factor activity, RNA polymerase II-specific"/>
    <property type="evidence" value="ECO:0007669"/>
    <property type="project" value="TreeGrafter"/>
</dbReference>
<dbReference type="PANTHER" id="PTHR23349:SF50">
    <property type="entry name" value="PROTEIN TWIST"/>
    <property type="match status" value="1"/>
</dbReference>
<dbReference type="PANTHER" id="PTHR23349">
    <property type="entry name" value="BASIC HELIX-LOOP-HELIX TRANSCRIPTION FACTOR, TWIST"/>
    <property type="match status" value="1"/>
</dbReference>
<evidence type="ECO:0000256" key="5">
    <source>
        <dbReference type="ARBA" id="ARBA00023163"/>
    </source>
</evidence>
<evidence type="ECO:0000256" key="3">
    <source>
        <dbReference type="ARBA" id="ARBA00023015"/>
    </source>
</evidence>
<evidence type="ECO:0000256" key="2">
    <source>
        <dbReference type="ARBA" id="ARBA00022782"/>
    </source>
</evidence>
<accession>A0A7M5WLR2</accession>
<dbReference type="InterPro" id="IPR036638">
    <property type="entry name" value="HLH_DNA-bd_sf"/>
</dbReference>
<dbReference type="AlphaFoldDB" id="A0A7M5WLR2"/>
<evidence type="ECO:0000256" key="1">
    <source>
        <dbReference type="ARBA" id="ARBA00022473"/>
    </source>
</evidence>
<dbReference type="InterPro" id="IPR050283">
    <property type="entry name" value="E-box_TF_Regulators"/>
</dbReference>
<dbReference type="EnsemblMetazoa" id="CLYHEMT010012.1">
    <property type="protein sequence ID" value="CLYHEMP010012.1"/>
    <property type="gene ID" value="CLYHEMG010012"/>
</dbReference>
<evidence type="ECO:0000313" key="10">
    <source>
        <dbReference type="Proteomes" id="UP000594262"/>
    </source>
</evidence>
<proteinExistence type="predicted"/>
<dbReference type="Pfam" id="PF00010">
    <property type="entry name" value="HLH"/>
    <property type="match status" value="1"/>
</dbReference>
<dbReference type="Proteomes" id="UP000594262">
    <property type="component" value="Unplaced"/>
</dbReference>
<dbReference type="InterPro" id="IPR011598">
    <property type="entry name" value="bHLH_dom"/>
</dbReference>
<protein>
    <recommendedName>
        <fullName evidence="8">BHLH domain-containing protein</fullName>
    </recommendedName>
</protein>
<dbReference type="SUPFAM" id="SSF47459">
    <property type="entry name" value="HLH, helix-loop-helix DNA-binding domain"/>
    <property type="match status" value="1"/>
</dbReference>
<dbReference type="Gene3D" id="4.10.280.10">
    <property type="entry name" value="Helix-loop-helix DNA-binding domain"/>
    <property type="match status" value="1"/>
</dbReference>
<evidence type="ECO:0000313" key="9">
    <source>
        <dbReference type="EnsemblMetazoa" id="CLYHEMP010012.1"/>
    </source>
</evidence>
<dbReference type="SMART" id="SM00353">
    <property type="entry name" value="HLH"/>
    <property type="match status" value="1"/>
</dbReference>
<feature type="compositionally biased region" description="Polar residues" evidence="7">
    <location>
        <begin position="172"/>
        <end position="181"/>
    </location>
</feature>
<dbReference type="GO" id="GO:0000977">
    <property type="term" value="F:RNA polymerase II transcription regulatory region sequence-specific DNA binding"/>
    <property type="evidence" value="ECO:0007669"/>
    <property type="project" value="TreeGrafter"/>
</dbReference>
<feature type="domain" description="BHLH" evidence="8">
    <location>
        <begin position="11"/>
        <end position="62"/>
    </location>
</feature>
<dbReference type="PROSITE" id="PS50888">
    <property type="entry name" value="BHLH"/>
    <property type="match status" value="1"/>
</dbReference>